<feature type="region of interest" description="Disordered" evidence="1">
    <location>
        <begin position="170"/>
        <end position="199"/>
    </location>
</feature>
<dbReference type="RefSeq" id="WP_134755009.1">
    <property type="nucleotide sequence ID" value="NZ_CP038150.1"/>
</dbReference>
<keyword evidence="4" id="KW-1185">Reference proteome</keyword>
<reference evidence="3 4" key="1">
    <citation type="submission" date="2019-03" db="EMBL/GenBank/DDBJ databases">
        <title>Paraburkholderia sp. 7MH5, isolated from subtropical forest soil.</title>
        <authorList>
            <person name="Gao Z.-H."/>
            <person name="Qiu L.-H."/>
        </authorList>
    </citation>
    <scope>NUCLEOTIDE SEQUENCE [LARGE SCALE GENOMIC DNA]</scope>
    <source>
        <strain evidence="3 4">7MH5</strain>
    </source>
</reference>
<dbReference type="OrthoDB" id="9099365at2"/>
<keyword evidence="2" id="KW-0812">Transmembrane</keyword>
<keyword evidence="2" id="KW-0472">Membrane</keyword>
<dbReference type="AlphaFoldDB" id="A0A4P7D165"/>
<evidence type="ECO:0000313" key="4">
    <source>
        <dbReference type="Proteomes" id="UP000295727"/>
    </source>
</evidence>
<dbReference type="EMBL" id="CP038150">
    <property type="protein sequence ID" value="QBR00907.1"/>
    <property type="molecule type" value="Genomic_DNA"/>
</dbReference>
<name>A0A4P7D165_9BURK</name>
<evidence type="ECO:0000256" key="2">
    <source>
        <dbReference type="SAM" id="Phobius"/>
    </source>
</evidence>
<accession>A0A4P7D165</accession>
<evidence type="ECO:0000256" key="1">
    <source>
        <dbReference type="SAM" id="MobiDB-lite"/>
    </source>
</evidence>
<organism evidence="3 4">
    <name type="scientific">Paraburkholderia pallida</name>
    <dbReference type="NCBI Taxonomy" id="2547399"/>
    <lineage>
        <taxon>Bacteria</taxon>
        <taxon>Pseudomonadati</taxon>
        <taxon>Pseudomonadota</taxon>
        <taxon>Betaproteobacteria</taxon>
        <taxon>Burkholderiales</taxon>
        <taxon>Burkholderiaceae</taxon>
        <taxon>Paraburkholderia</taxon>
    </lineage>
</organism>
<sequence length="215" mass="23184">MTTPDRPERASDEKWEPGQDAPEGISDPRRLTRGAWFSLAMSLAFFVTMVTISVKFDAAHHPRTKPAEVERSALASEPAPVSVAAITLPTAPADDPDALLAHARECAAAAHWDCVIEATSGVIAQRGNTPETQALLAQAIVAGGWVQGKAPTLAPVPAPSISGTTHYASAFSTAPPEPKRAVRHRHRHTERPAHLRYTSANRSNLPDDWADIYRH</sequence>
<feature type="region of interest" description="Disordered" evidence="1">
    <location>
        <begin position="1"/>
        <end position="28"/>
    </location>
</feature>
<feature type="transmembrane region" description="Helical" evidence="2">
    <location>
        <begin position="35"/>
        <end position="56"/>
    </location>
</feature>
<dbReference type="Proteomes" id="UP000295727">
    <property type="component" value="Chromosome 3"/>
</dbReference>
<keyword evidence="2" id="KW-1133">Transmembrane helix</keyword>
<gene>
    <name evidence="3" type="ORF">E1956_27025</name>
</gene>
<dbReference type="KEGG" id="ppai:E1956_27025"/>
<proteinExistence type="predicted"/>
<evidence type="ECO:0000313" key="3">
    <source>
        <dbReference type="EMBL" id="QBR00907.1"/>
    </source>
</evidence>
<protein>
    <submittedName>
        <fullName evidence="3">Uncharacterized protein</fullName>
    </submittedName>
</protein>
<feature type="compositionally biased region" description="Basic and acidic residues" evidence="1">
    <location>
        <begin position="1"/>
        <end position="17"/>
    </location>
</feature>